<evidence type="ECO:0000313" key="3">
    <source>
        <dbReference type="Proteomes" id="UP000053732"/>
    </source>
</evidence>
<gene>
    <name evidence="2" type="ORF">PCAMFM013_S3Jg000015</name>
</gene>
<sequence>MAKTFPTQVRRALVGGKLDDSSAVHLFTPQAHASHPGLNNRYPTRGN</sequence>
<dbReference type="EMBL" id="HG793312">
    <property type="protein sequence ID" value="CRL31404.1"/>
    <property type="molecule type" value="Genomic_DNA"/>
</dbReference>
<evidence type="ECO:0000256" key="1">
    <source>
        <dbReference type="SAM" id="MobiDB-lite"/>
    </source>
</evidence>
<keyword evidence="3" id="KW-1185">Reference proteome</keyword>
<protein>
    <submittedName>
        <fullName evidence="2">Str. FM013</fullName>
    </submittedName>
</protein>
<evidence type="ECO:0000313" key="2">
    <source>
        <dbReference type="EMBL" id="CRL31404.1"/>
    </source>
</evidence>
<dbReference type="AlphaFoldDB" id="A0A0G4PYJ4"/>
<reference evidence="2 3" key="1">
    <citation type="journal article" date="2014" name="Nat. Commun.">
        <title>Multiple recent horizontal transfers of a large genomic region in cheese making fungi.</title>
        <authorList>
            <person name="Cheeseman K."/>
            <person name="Ropars J."/>
            <person name="Renault P."/>
            <person name="Dupont J."/>
            <person name="Gouzy J."/>
            <person name="Branca A."/>
            <person name="Abraham A.L."/>
            <person name="Ceppi M."/>
            <person name="Conseiller E."/>
            <person name="Debuchy R."/>
            <person name="Malagnac F."/>
            <person name="Goarin A."/>
            <person name="Silar P."/>
            <person name="Lacoste S."/>
            <person name="Sallet E."/>
            <person name="Bensimon A."/>
            <person name="Giraud T."/>
            <person name="Brygoo Y."/>
        </authorList>
    </citation>
    <scope>NUCLEOTIDE SEQUENCE [LARGE SCALE GENOMIC DNA]</scope>
    <source>
        <strain evidence="3">FM 013</strain>
    </source>
</reference>
<name>A0A0G4PYJ4_PENC3</name>
<proteinExistence type="predicted"/>
<dbReference type="Proteomes" id="UP000053732">
    <property type="component" value="Unassembled WGS sequence"/>
</dbReference>
<feature type="region of interest" description="Disordered" evidence="1">
    <location>
        <begin position="28"/>
        <end position="47"/>
    </location>
</feature>
<organism evidence="2 3">
    <name type="scientific">Penicillium camemberti (strain FM 013)</name>
    <dbReference type="NCBI Taxonomy" id="1429867"/>
    <lineage>
        <taxon>Eukaryota</taxon>
        <taxon>Fungi</taxon>
        <taxon>Dikarya</taxon>
        <taxon>Ascomycota</taxon>
        <taxon>Pezizomycotina</taxon>
        <taxon>Eurotiomycetes</taxon>
        <taxon>Eurotiomycetidae</taxon>
        <taxon>Eurotiales</taxon>
        <taxon>Aspergillaceae</taxon>
        <taxon>Penicillium</taxon>
    </lineage>
</organism>
<accession>A0A0G4PYJ4</accession>